<evidence type="ECO:0000256" key="6">
    <source>
        <dbReference type="ARBA" id="ARBA00034312"/>
    </source>
</evidence>
<comment type="cofactor">
    <cofactor evidence="1">
        <name>heme b</name>
        <dbReference type="ChEBI" id="CHEBI:60344"/>
    </cofactor>
</comment>
<keyword evidence="8" id="KW-1185">Reference proteome</keyword>
<proteinExistence type="inferred from homology"/>
<dbReference type="AlphaFoldDB" id="A0A543FXM2"/>
<protein>
    <submittedName>
        <fullName evidence="7">Aldoxime dehydratase</fullName>
    </submittedName>
</protein>
<organism evidence="7 8">
    <name type="scientific">Pseudonocardia cypriaca</name>
    <dbReference type="NCBI Taxonomy" id="882449"/>
    <lineage>
        <taxon>Bacteria</taxon>
        <taxon>Bacillati</taxon>
        <taxon>Actinomycetota</taxon>
        <taxon>Actinomycetes</taxon>
        <taxon>Pseudonocardiales</taxon>
        <taxon>Pseudonocardiaceae</taxon>
        <taxon>Pseudonocardia</taxon>
    </lineage>
</organism>
<reference evidence="7 8" key="1">
    <citation type="submission" date="2019-06" db="EMBL/GenBank/DDBJ databases">
        <title>Sequencing the genomes of 1000 actinobacteria strains.</title>
        <authorList>
            <person name="Klenk H.-P."/>
        </authorList>
    </citation>
    <scope>NUCLEOTIDE SEQUENCE [LARGE SCALE GENOMIC DNA]</scope>
    <source>
        <strain evidence="7 8">DSM 45511</strain>
    </source>
</reference>
<dbReference type="EMBL" id="VFPH01000002">
    <property type="protein sequence ID" value="TQM38583.1"/>
    <property type="molecule type" value="Genomic_DNA"/>
</dbReference>
<evidence type="ECO:0000256" key="4">
    <source>
        <dbReference type="ARBA" id="ARBA00023004"/>
    </source>
</evidence>
<comment type="similarity">
    <text evidence="6">Belongs to the heme-containing dehydratase family.</text>
</comment>
<sequence length="338" mass="37160">MESAIPAHLAATRTHPRRMKEGYAPPYPSFVARMRPAVRQVVMAYFGLQFRGEPPVGALDVLDAAFAAADGPGHHDRAREVAADGTVDIVSIAYWDDPASFDRWSAAHRESWLGVRDGCGRWAEVLRPTVEEHETLFSSLGRPEGVGALADEWSGEIAEHGYWGGVRDRIPLSQTDPLAPVGAPVVERDGGRVRIRPHGGICLIRSGQDWADTDDAERAMYLNDVEPVLRAGMDFLRTEGREVGCYANRYLTVVEDGRPVERTFGLGWWRSLADLERWAESHPTHVAIFGAAMRYLSTLGPAARLRLYHEVSVVADGEALFEYVDCRPGTGLLGVSTG</sequence>
<evidence type="ECO:0000313" key="7">
    <source>
        <dbReference type="EMBL" id="TQM38583.1"/>
    </source>
</evidence>
<dbReference type="GO" id="GO:0046872">
    <property type="term" value="F:metal ion binding"/>
    <property type="evidence" value="ECO:0007669"/>
    <property type="project" value="UniProtKB-KW"/>
</dbReference>
<dbReference type="InterPro" id="IPR025702">
    <property type="entry name" value="OXD"/>
</dbReference>
<evidence type="ECO:0000313" key="8">
    <source>
        <dbReference type="Proteomes" id="UP000319818"/>
    </source>
</evidence>
<name>A0A543FXM2_9PSEU</name>
<accession>A0A543FXM2</accession>
<evidence type="ECO:0000256" key="1">
    <source>
        <dbReference type="ARBA" id="ARBA00001970"/>
    </source>
</evidence>
<evidence type="ECO:0000256" key="5">
    <source>
        <dbReference type="ARBA" id="ARBA00023239"/>
    </source>
</evidence>
<keyword evidence="4" id="KW-0408">Iron</keyword>
<dbReference type="OrthoDB" id="3807625at2"/>
<dbReference type="GO" id="GO:0016829">
    <property type="term" value="F:lyase activity"/>
    <property type="evidence" value="ECO:0007669"/>
    <property type="project" value="UniProtKB-KW"/>
</dbReference>
<keyword evidence="2" id="KW-0349">Heme</keyword>
<dbReference type="RefSeq" id="WP_142105240.1">
    <property type="nucleotide sequence ID" value="NZ_VFPH01000002.1"/>
</dbReference>
<keyword evidence="5" id="KW-0456">Lyase</keyword>
<comment type="caution">
    <text evidence="7">The sequence shown here is derived from an EMBL/GenBank/DDBJ whole genome shotgun (WGS) entry which is preliminary data.</text>
</comment>
<evidence type="ECO:0000256" key="3">
    <source>
        <dbReference type="ARBA" id="ARBA00022723"/>
    </source>
</evidence>
<dbReference type="Proteomes" id="UP000319818">
    <property type="component" value="Unassembled WGS sequence"/>
</dbReference>
<gene>
    <name evidence="7" type="ORF">FB388_5827</name>
</gene>
<keyword evidence="3" id="KW-0479">Metal-binding</keyword>
<evidence type="ECO:0000256" key="2">
    <source>
        <dbReference type="ARBA" id="ARBA00022617"/>
    </source>
</evidence>
<dbReference type="Pfam" id="PF13816">
    <property type="entry name" value="Dehydratase_hem"/>
    <property type="match status" value="1"/>
</dbReference>